<keyword evidence="4" id="KW-1185">Reference proteome</keyword>
<dbReference type="EMBL" id="BAAAHE010000006">
    <property type="protein sequence ID" value="GAA0606612.1"/>
    <property type="molecule type" value="Genomic_DNA"/>
</dbReference>
<evidence type="ECO:0000256" key="1">
    <source>
        <dbReference type="ARBA" id="ARBA00008106"/>
    </source>
</evidence>
<comment type="caution">
    <text evidence="3">The sequence shown here is derived from an EMBL/GenBank/DDBJ whole genome shotgun (WGS) entry which is preliminary data.</text>
</comment>
<dbReference type="InterPro" id="IPR006328">
    <property type="entry name" value="2-HAD"/>
</dbReference>
<dbReference type="Proteomes" id="UP001500957">
    <property type="component" value="Unassembled WGS sequence"/>
</dbReference>
<dbReference type="SUPFAM" id="SSF56784">
    <property type="entry name" value="HAD-like"/>
    <property type="match status" value="1"/>
</dbReference>
<dbReference type="InterPro" id="IPR051540">
    <property type="entry name" value="S-2-haloacid_dehalogenase"/>
</dbReference>
<dbReference type="InterPro" id="IPR023214">
    <property type="entry name" value="HAD_sf"/>
</dbReference>
<organism evidence="3 4">
    <name type="scientific">Sporichthya brevicatena</name>
    <dbReference type="NCBI Taxonomy" id="171442"/>
    <lineage>
        <taxon>Bacteria</taxon>
        <taxon>Bacillati</taxon>
        <taxon>Actinomycetota</taxon>
        <taxon>Actinomycetes</taxon>
        <taxon>Sporichthyales</taxon>
        <taxon>Sporichthyaceae</taxon>
        <taxon>Sporichthya</taxon>
    </lineage>
</organism>
<dbReference type="PANTHER" id="PTHR43316">
    <property type="entry name" value="HYDROLASE, HALOACID DELAHOGENASE-RELATED"/>
    <property type="match status" value="1"/>
</dbReference>
<evidence type="ECO:0000313" key="3">
    <source>
        <dbReference type="EMBL" id="GAA0606612.1"/>
    </source>
</evidence>
<comment type="similarity">
    <text evidence="1">Belongs to the HAD-like hydrolase superfamily. S-2-haloalkanoic acid dehalogenase family.</text>
</comment>
<dbReference type="InterPro" id="IPR036412">
    <property type="entry name" value="HAD-like_sf"/>
</dbReference>
<dbReference type="RefSeq" id="WP_344601385.1">
    <property type="nucleotide sequence ID" value="NZ_BAAAHE010000006.1"/>
</dbReference>
<dbReference type="NCBIfam" id="TIGR01428">
    <property type="entry name" value="HAD_type_II"/>
    <property type="match status" value="1"/>
</dbReference>
<sequence>MTAAPGPSRPAAVAFDVVETLIALEPLGERFEKVGLPAHSVREFFPRTLLYGVGLNVTGDYVPFPVAAAAAVRTIARHSLTPDQVDYVVSGMRELPAHPDVEPAMRVLNEAGIRVTCLTNGAPEVVEAFLARNGLDPLVEKVMTTSELQSWKPPAKVYLHAASELKLPPERVCLVACHAWDCHGAKRAGLMAGWVARAEGGYDEIFAPADVRGDDLVAVARGLAELPSSD</sequence>
<name>A0ABN1G915_9ACTN</name>
<dbReference type="InterPro" id="IPR023198">
    <property type="entry name" value="PGP-like_dom2"/>
</dbReference>
<dbReference type="NCBIfam" id="TIGR01493">
    <property type="entry name" value="HAD-SF-IA-v2"/>
    <property type="match status" value="1"/>
</dbReference>
<dbReference type="PANTHER" id="PTHR43316:SF3">
    <property type="entry name" value="HALOACID DEHALOGENASE, TYPE II (AFU_ORTHOLOGUE AFUA_2G07750)-RELATED"/>
    <property type="match status" value="1"/>
</dbReference>
<dbReference type="SFLD" id="SFLDG01129">
    <property type="entry name" value="C1.5:_HAD__Beta-PGM__Phosphata"/>
    <property type="match status" value="1"/>
</dbReference>
<gene>
    <name evidence="3" type="ORF">GCM10009547_05720</name>
</gene>
<dbReference type="Gene3D" id="3.40.50.1000">
    <property type="entry name" value="HAD superfamily/HAD-like"/>
    <property type="match status" value="1"/>
</dbReference>
<evidence type="ECO:0000313" key="4">
    <source>
        <dbReference type="Proteomes" id="UP001500957"/>
    </source>
</evidence>
<accession>A0ABN1G915</accession>
<dbReference type="PRINTS" id="PR00413">
    <property type="entry name" value="HADHALOGNASE"/>
</dbReference>
<protein>
    <submittedName>
        <fullName evidence="3">Haloacid dehalogenase type II</fullName>
    </submittedName>
</protein>
<dbReference type="Gene3D" id="1.10.150.240">
    <property type="entry name" value="Putative phosphatase, domain 2"/>
    <property type="match status" value="1"/>
</dbReference>
<dbReference type="SFLD" id="SFLDS00003">
    <property type="entry name" value="Haloacid_Dehalogenase"/>
    <property type="match status" value="1"/>
</dbReference>
<dbReference type="InterPro" id="IPR006439">
    <property type="entry name" value="HAD-SF_hydro_IA"/>
</dbReference>
<reference evidence="3 4" key="1">
    <citation type="journal article" date="2019" name="Int. J. Syst. Evol. Microbiol.">
        <title>The Global Catalogue of Microorganisms (GCM) 10K type strain sequencing project: providing services to taxonomists for standard genome sequencing and annotation.</title>
        <authorList>
            <consortium name="The Broad Institute Genomics Platform"/>
            <consortium name="The Broad Institute Genome Sequencing Center for Infectious Disease"/>
            <person name="Wu L."/>
            <person name="Ma J."/>
        </authorList>
    </citation>
    <scope>NUCLEOTIDE SEQUENCE [LARGE SCALE GENOMIC DNA]</scope>
    <source>
        <strain evidence="3 4">JCM 10671</strain>
    </source>
</reference>
<dbReference type="Pfam" id="PF00702">
    <property type="entry name" value="Hydrolase"/>
    <property type="match status" value="1"/>
</dbReference>
<evidence type="ECO:0000256" key="2">
    <source>
        <dbReference type="ARBA" id="ARBA00022801"/>
    </source>
</evidence>
<proteinExistence type="inferred from homology"/>
<keyword evidence="2" id="KW-0378">Hydrolase</keyword>